<evidence type="ECO:0000256" key="3">
    <source>
        <dbReference type="ARBA" id="ARBA00022475"/>
    </source>
</evidence>
<evidence type="ECO:0000256" key="7">
    <source>
        <dbReference type="ARBA" id="ARBA00023136"/>
    </source>
</evidence>
<dbReference type="EMBL" id="MFEN01000015">
    <property type="protein sequence ID" value="OGE84372.1"/>
    <property type="molecule type" value="Genomic_DNA"/>
</dbReference>
<dbReference type="InterPro" id="IPR001708">
    <property type="entry name" value="YidC/ALB3/OXA1/COX18"/>
</dbReference>
<protein>
    <recommendedName>
        <fullName evidence="11">Membrane insertase YidC/Oxa/ALB C-terminal domain-containing protein</fullName>
    </recommendedName>
</protein>
<gene>
    <name evidence="12" type="ORF">A2846_01970</name>
</gene>
<feature type="domain" description="Membrane insertase YidC/Oxa/ALB C-terminal" evidence="11">
    <location>
        <begin position="28"/>
        <end position="227"/>
    </location>
</feature>
<name>A0A1F5P3E7_9BACT</name>
<dbReference type="GO" id="GO:0051205">
    <property type="term" value="P:protein insertion into membrane"/>
    <property type="evidence" value="ECO:0007669"/>
    <property type="project" value="TreeGrafter"/>
</dbReference>
<dbReference type="InterPro" id="IPR028055">
    <property type="entry name" value="YidC/Oxa/ALB_C"/>
</dbReference>
<evidence type="ECO:0000256" key="1">
    <source>
        <dbReference type="ARBA" id="ARBA00004651"/>
    </source>
</evidence>
<proteinExistence type="inferred from homology"/>
<accession>A0A1F5P3E7</accession>
<feature type="transmembrane region" description="Helical" evidence="10">
    <location>
        <begin position="29"/>
        <end position="47"/>
    </location>
</feature>
<evidence type="ECO:0000256" key="5">
    <source>
        <dbReference type="ARBA" id="ARBA00022927"/>
    </source>
</evidence>
<comment type="subcellular location">
    <subcellularLocation>
        <location evidence="1">Cell membrane</location>
        <topology evidence="1">Multi-pass membrane protein</topology>
    </subcellularLocation>
    <subcellularLocation>
        <location evidence="9">Membrane</location>
        <topology evidence="9">Multi-pass membrane protein</topology>
    </subcellularLocation>
</comment>
<evidence type="ECO:0000256" key="2">
    <source>
        <dbReference type="ARBA" id="ARBA00022448"/>
    </source>
</evidence>
<comment type="similarity">
    <text evidence="9">Belongs to the OXA1/ALB3/YidC family.</text>
</comment>
<dbReference type="GO" id="GO:0005886">
    <property type="term" value="C:plasma membrane"/>
    <property type="evidence" value="ECO:0007669"/>
    <property type="project" value="UniProtKB-SubCell"/>
</dbReference>
<sequence>MEIFHILLTQPLLNLLIFIYNILPGQDMGLAIIAVTILVRIILYPSFQKSLKAQKELAALQPKLEEIKEKYKNDKEAQTKATLEFYKANKINPLSSCLPLLVQLPLLIALYSVFRSGLEGQISGELYSFVQTPAVINTRFLGFLELATPSFVLALIAGMSQFVQSKMMAPPRNKDSKDKTANMMTLQLTYVMPIITVIIAQGLPAGLSLYWIVTTLFAIGQQWYIMRRHG</sequence>
<dbReference type="PANTHER" id="PTHR12428">
    <property type="entry name" value="OXA1"/>
    <property type="match status" value="1"/>
</dbReference>
<dbReference type="GO" id="GO:0015031">
    <property type="term" value="P:protein transport"/>
    <property type="evidence" value="ECO:0007669"/>
    <property type="project" value="UniProtKB-KW"/>
</dbReference>
<dbReference type="Pfam" id="PF02096">
    <property type="entry name" value="60KD_IMP"/>
    <property type="match status" value="1"/>
</dbReference>
<dbReference type="InterPro" id="IPR047196">
    <property type="entry name" value="YidC_ALB_C"/>
</dbReference>
<evidence type="ECO:0000256" key="10">
    <source>
        <dbReference type="SAM" id="Phobius"/>
    </source>
</evidence>
<dbReference type="Proteomes" id="UP000176339">
    <property type="component" value="Unassembled WGS sequence"/>
</dbReference>
<keyword evidence="6 10" id="KW-1133">Transmembrane helix</keyword>
<keyword evidence="4 9" id="KW-0812">Transmembrane</keyword>
<keyword evidence="5" id="KW-0653">Protein transport</keyword>
<reference evidence="12 13" key="1">
    <citation type="journal article" date="2016" name="Nat. Commun.">
        <title>Thousands of microbial genomes shed light on interconnected biogeochemical processes in an aquifer system.</title>
        <authorList>
            <person name="Anantharaman K."/>
            <person name="Brown C.T."/>
            <person name="Hug L.A."/>
            <person name="Sharon I."/>
            <person name="Castelle C.J."/>
            <person name="Probst A.J."/>
            <person name="Thomas B.C."/>
            <person name="Singh A."/>
            <person name="Wilkins M.J."/>
            <person name="Karaoz U."/>
            <person name="Brodie E.L."/>
            <person name="Williams K.H."/>
            <person name="Hubbard S.S."/>
            <person name="Banfield J.F."/>
        </authorList>
    </citation>
    <scope>NUCLEOTIDE SEQUENCE [LARGE SCALE GENOMIC DNA]</scope>
</reference>
<feature type="transmembrane region" description="Helical" evidence="10">
    <location>
        <begin position="140"/>
        <end position="163"/>
    </location>
</feature>
<evidence type="ECO:0000313" key="13">
    <source>
        <dbReference type="Proteomes" id="UP000176339"/>
    </source>
</evidence>
<evidence type="ECO:0000256" key="6">
    <source>
        <dbReference type="ARBA" id="ARBA00022989"/>
    </source>
</evidence>
<keyword evidence="2" id="KW-0813">Transport</keyword>
<evidence type="ECO:0000256" key="9">
    <source>
        <dbReference type="RuleBase" id="RU003945"/>
    </source>
</evidence>
<keyword evidence="3" id="KW-1003">Cell membrane</keyword>
<dbReference type="NCBIfam" id="TIGR03592">
    <property type="entry name" value="yidC_oxa1_cterm"/>
    <property type="match status" value="1"/>
</dbReference>
<keyword evidence="7 10" id="KW-0472">Membrane</keyword>
<dbReference type="AlphaFoldDB" id="A0A1F5P3E7"/>
<comment type="caution">
    <text evidence="12">The sequence shown here is derived from an EMBL/GenBank/DDBJ whole genome shotgun (WGS) entry which is preliminary data.</text>
</comment>
<evidence type="ECO:0000256" key="4">
    <source>
        <dbReference type="ARBA" id="ARBA00022692"/>
    </source>
</evidence>
<feature type="transmembrane region" description="Helical" evidence="10">
    <location>
        <begin position="184"/>
        <end position="203"/>
    </location>
</feature>
<dbReference type="PANTHER" id="PTHR12428:SF65">
    <property type="entry name" value="CYTOCHROME C OXIDASE ASSEMBLY PROTEIN COX18, MITOCHONDRIAL"/>
    <property type="match status" value="1"/>
</dbReference>
<evidence type="ECO:0000313" key="12">
    <source>
        <dbReference type="EMBL" id="OGE84372.1"/>
    </source>
</evidence>
<dbReference type="GO" id="GO:0032977">
    <property type="term" value="F:membrane insertase activity"/>
    <property type="evidence" value="ECO:0007669"/>
    <property type="project" value="InterPro"/>
</dbReference>
<evidence type="ECO:0000259" key="11">
    <source>
        <dbReference type="Pfam" id="PF02096"/>
    </source>
</evidence>
<organism evidence="12 13">
    <name type="scientific">Candidatus Doudnabacteria bacterium RIFCSPHIGHO2_01_FULL_49_9</name>
    <dbReference type="NCBI Taxonomy" id="1817827"/>
    <lineage>
        <taxon>Bacteria</taxon>
        <taxon>Candidatus Doudnaibacteriota</taxon>
    </lineage>
</organism>
<keyword evidence="8" id="KW-0143">Chaperone</keyword>
<dbReference type="CDD" id="cd20070">
    <property type="entry name" value="5TM_YidC_Alb3"/>
    <property type="match status" value="1"/>
</dbReference>
<evidence type="ECO:0000256" key="8">
    <source>
        <dbReference type="ARBA" id="ARBA00023186"/>
    </source>
</evidence>